<sequence>EMPRLPSPQTLPPALPGGHRGIPSSADPSTRSPVNPLFEDTLSDHLHDTDTTAEVYLQACKEVGVVPVSYFLCSLGRSIINLNHHGLGPLVADMNVTCLELADDYLLGTDSKRATPKCFAGRPCSE</sequence>
<proteinExistence type="predicted"/>
<feature type="compositionally biased region" description="Pro residues" evidence="1">
    <location>
        <begin position="1"/>
        <end position="15"/>
    </location>
</feature>
<dbReference type="Ensembl" id="ENSELUT00000106506.1">
    <property type="protein sequence ID" value="ENSELUP00000091948.1"/>
    <property type="gene ID" value="ENSELUG00000038171.1"/>
</dbReference>
<name>A0AAY5KS08_ESOLU</name>
<reference evidence="2" key="2">
    <citation type="submission" date="2025-08" db="UniProtKB">
        <authorList>
            <consortium name="Ensembl"/>
        </authorList>
    </citation>
    <scope>IDENTIFICATION</scope>
</reference>
<organism evidence="2 3">
    <name type="scientific">Esox lucius</name>
    <name type="common">Northern pike</name>
    <dbReference type="NCBI Taxonomy" id="8010"/>
    <lineage>
        <taxon>Eukaryota</taxon>
        <taxon>Metazoa</taxon>
        <taxon>Chordata</taxon>
        <taxon>Craniata</taxon>
        <taxon>Vertebrata</taxon>
        <taxon>Euteleostomi</taxon>
        <taxon>Actinopterygii</taxon>
        <taxon>Neopterygii</taxon>
        <taxon>Teleostei</taxon>
        <taxon>Protacanthopterygii</taxon>
        <taxon>Esociformes</taxon>
        <taxon>Esocidae</taxon>
        <taxon>Esox</taxon>
    </lineage>
</organism>
<protein>
    <submittedName>
        <fullName evidence="2">Uncharacterized protein</fullName>
    </submittedName>
</protein>
<feature type="region of interest" description="Disordered" evidence="1">
    <location>
        <begin position="1"/>
        <end position="42"/>
    </location>
</feature>
<keyword evidence="3" id="KW-1185">Reference proteome</keyword>
<reference evidence="2 3" key="1">
    <citation type="submission" date="2020-02" db="EMBL/GenBank/DDBJ databases">
        <title>Esox lucius (northern pike) genome, fEsoLuc1, primary haplotype.</title>
        <authorList>
            <person name="Myers G."/>
            <person name="Karagic N."/>
            <person name="Meyer A."/>
            <person name="Pippel M."/>
            <person name="Reichard M."/>
            <person name="Winkler S."/>
            <person name="Tracey A."/>
            <person name="Sims Y."/>
            <person name="Howe K."/>
            <person name="Rhie A."/>
            <person name="Formenti G."/>
            <person name="Durbin R."/>
            <person name="Fedrigo O."/>
            <person name="Jarvis E.D."/>
        </authorList>
    </citation>
    <scope>NUCLEOTIDE SEQUENCE [LARGE SCALE GENOMIC DNA]</scope>
</reference>
<dbReference type="AlphaFoldDB" id="A0AAY5KS08"/>
<evidence type="ECO:0000313" key="3">
    <source>
        <dbReference type="Proteomes" id="UP000265140"/>
    </source>
</evidence>
<accession>A0AAY5KS08</accession>
<evidence type="ECO:0000313" key="2">
    <source>
        <dbReference type="Ensembl" id="ENSELUP00000091948.1"/>
    </source>
</evidence>
<evidence type="ECO:0000256" key="1">
    <source>
        <dbReference type="SAM" id="MobiDB-lite"/>
    </source>
</evidence>
<dbReference type="Proteomes" id="UP000265140">
    <property type="component" value="Chromosome 18"/>
</dbReference>
<reference evidence="2" key="3">
    <citation type="submission" date="2025-09" db="UniProtKB">
        <authorList>
            <consortium name="Ensembl"/>
        </authorList>
    </citation>
    <scope>IDENTIFICATION</scope>
</reference>